<evidence type="ECO:0000313" key="7">
    <source>
        <dbReference type="Proteomes" id="UP000635983"/>
    </source>
</evidence>
<evidence type="ECO:0000256" key="3">
    <source>
        <dbReference type="ARBA" id="ARBA00022741"/>
    </source>
</evidence>
<dbReference type="InterPro" id="IPR050166">
    <property type="entry name" value="ABC_transporter_ATP-bind"/>
</dbReference>
<evidence type="ECO:0000259" key="5">
    <source>
        <dbReference type="PROSITE" id="PS50893"/>
    </source>
</evidence>
<dbReference type="PANTHER" id="PTHR42788:SF13">
    <property type="entry name" value="ALIPHATIC SULFONATES IMPORT ATP-BINDING PROTEIN SSUB"/>
    <property type="match status" value="1"/>
</dbReference>
<dbReference type="Pfam" id="PF00005">
    <property type="entry name" value="ABC_tran"/>
    <property type="match status" value="1"/>
</dbReference>
<reference evidence="6" key="2">
    <citation type="submission" date="2020-09" db="EMBL/GenBank/DDBJ databases">
        <authorList>
            <person name="Sun Q."/>
            <person name="Ohkuma M."/>
        </authorList>
    </citation>
    <scope>NUCLEOTIDE SEQUENCE</scope>
    <source>
        <strain evidence="6">JCM 30078</strain>
    </source>
</reference>
<dbReference type="InterPro" id="IPR003593">
    <property type="entry name" value="AAA+_ATPase"/>
</dbReference>
<dbReference type="GO" id="GO:0005524">
    <property type="term" value="F:ATP binding"/>
    <property type="evidence" value="ECO:0007669"/>
    <property type="project" value="UniProtKB-KW"/>
</dbReference>
<dbReference type="EMBL" id="BMPO01000003">
    <property type="protein sequence ID" value="GGJ91950.1"/>
    <property type="molecule type" value="Genomic_DNA"/>
</dbReference>
<dbReference type="PANTHER" id="PTHR42788">
    <property type="entry name" value="TAURINE IMPORT ATP-BINDING PROTEIN-RELATED"/>
    <property type="match status" value="1"/>
</dbReference>
<keyword evidence="2" id="KW-0813">Transport</keyword>
<name>A0A917PTT4_9PSED</name>
<evidence type="ECO:0000313" key="6">
    <source>
        <dbReference type="EMBL" id="GGJ91950.1"/>
    </source>
</evidence>
<dbReference type="InterPro" id="IPR027417">
    <property type="entry name" value="P-loop_NTPase"/>
</dbReference>
<dbReference type="PROSITE" id="PS50893">
    <property type="entry name" value="ABC_TRANSPORTER_2"/>
    <property type="match status" value="1"/>
</dbReference>
<comment type="caution">
    <text evidence="6">The sequence shown here is derived from an EMBL/GenBank/DDBJ whole genome shotgun (WGS) entry which is preliminary data.</text>
</comment>
<feature type="domain" description="ABC transporter" evidence="5">
    <location>
        <begin position="4"/>
        <end position="235"/>
    </location>
</feature>
<keyword evidence="3" id="KW-0547">Nucleotide-binding</keyword>
<keyword evidence="4 6" id="KW-0067">ATP-binding</keyword>
<evidence type="ECO:0000256" key="1">
    <source>
        <dbReference type="ARBA" id="ARBA00005417"/>
    </source>
</evidence>
<dbReference type="Gene3D" id="3.40.50.300">
    <property type="entry name" value="P-loop containing nucleotide triphosphate hydrolases"/>
    <property type="match status" value="1"/>
</dbReference>
<proteinExistence type="inferred from homology"/>
<dbReference type="AlphaFoldDB" id="A0A917PTT4"/>
<dbReference type="InterPro" id="IPR017871">
    <property type="entry name" value="ABC_transporter-like_CS"/>
</dbReference>
<dbReference type="RefSeq" id="WP_188982776.1">
    <property type="nucleotide sequence ID" value="NZ_BMPO01000003.1"/>
</dbReference>
<keyword evidence="7" id="KW-1185">Reference proteome</keyword>
<organism evidence="6 7">
    <name type="scientific">Pseudomonas matsuisoli</name>
    <dbReference type="NCBI Taxonomy" id="1515666"/>
    <lineage>
        <taxon>Bacteria</taxon>
        <taxon>Pseudomonadati</taxon>
        <taxon>Pseudomonadota</taxon>
        <taxon>Gammaproteobacteria</taxon>
        <taxon>Pseudomonadales</taxon>
        <taxon>Pseudomonadaceae</taxon>
        <taxon>Pseudomonas</taxon>
    </lineage>
</organism>
<dbReference type="PROSITE" id="PS00211">
    <property type="entry name" value="ABC_TRANSPORTER_1"/>
    <property type="match status" value="1"/>
</dbReference>
<comment type="similarity">
    <text evidence="1">Belongs to the ABC transporter superfamily.</text>
</comment>
<dbReference type="CDD" id="cd03293">
    <property type="entry name" value="ABC_NrtD_SsuB_transporters"/>
    <property type="match status" value="1"/>
</dbReference>
<evidence type="ECO:0000256" key="2">
    <source>
        <dbReference type="ARBA" id="ARBA00022448"/>
    </source>
</evidence>
<reference evidence="6" key="1">
    <citation type="journal article" date="2014" name="Int. J. Syst. Evol. Microbiol.">
        <title>Complete genome sequence of Corynebacterium casei LMG S-19264T (=DSM 44701T), isolated from a smear-ripened cheese.</title>
        <authorList>
            <consortium name="US DOE Joint Genome Institute (JGI-PGF)"/>
            <person name="Walter F."/>
            <person name="Albersmeier A."/>
            <person name="Kalinowski J."/>
            <person name="Ruckert C."/>
        </authorList>
    </citation>
    <scope>NUCLEOTIDE SEQUENCE</scope>
    <source>
        <strain evidence="6">JCM 30078</strain>
    </source>
</reference>
<dbReference type="Proteomes" id="UP000635983">
    <property type="component" value="Unassembled WGS sequence"/>
</dbReference>
<gene>
    <name evidence="6" type="ORF">GCM10009304_17150</name>
</gene>
<dbReference type="GO" id="GO:0016887">
    <property type="term" value="F:ATP hydrolysis activity"/>
    <property type="evidence" value="ECO:0007669"/>
    <property type="project" value="InterPro"/>
</dbReference>
<protein>
    <submittedName>
        <fullName evidence="6">ABC transporter ATP-binding protein</fullName>
    </submittedName>
</protein>
<evidence type="ECO:0000256" key="4">
    <source>
        <dbReference type="ARBA" id="ARBA00022840"/>
    </source>
</evidence>
<dbReference type="SUPFAM" id="SSF52540">
    <property type="entry name" value="P-loop containing nucleoside triphosphate hydrolases"/>
    <property type="match status" value="1"/>
</dbReference>
<sequence length="255" mass="28170">MSTLEITGLDKSFATGKQRKQVLRKIDLTLADNEFVSVVGTSGCGKSTLLSIAAGLEDYDAGLVAVDGEPITGAGRDRGVVFQSYTLLPWLTARQNIEFALKAAGKSGAECRAIADEHLALVNLSDAADAYPNELSGGMKQRVAIARALSYRPKILLMDEPFGALDAMTRRQMQELLTQVWEAHRLTVMFVTHDVEEAVYLSDRIVVMGMGHIKRTYDVPLPRPRHEDITGTPEFIDLQRRVLRSIREQTQETPV</sequence>
<dbReference type="SMART" id="SM00382">
    <property type="entry name" value="AAA"/>
    <property type="match status" value="1"/>
</dbReference>
<dbReference type="InterPro" id="IPR003439">
    <property type="entry name" value="ABC_transporter-like_ATP-bd"/>
</dbReference>
<accession>A0A917PTT4</accession>